<evidence type="ECO:0000259" key="7">
    <source>
        <dbReference type="Pfam" id="PF00551"/>
    </source>
</evidence>
<feature type="active site" description="Proton donor" evidence="6">
    <location>
        <position position="109"/>
    </location>
</feature>
<proteinExistence type="inferred from homology"/>
<dbReference type="Pfam" id="PF00551">
    <property type="entry name" value="Formyl_trans_N"/>
    <property type="match status" value="1"/>
</dbReference>
<dbReference type="PROSITE" id="PS00373">
    <property type="entry name" value="GART"/>
    <property type="match status" value="1"/>
</dbReference>
<feature type="site" description="Raises pKa of active site His" evidence="6">
    <location>
        <position position="145"/>
    </location>
</feature>
<dbReference type="RefSeq" id="WP_018395503.1">
    <property type="nucleotide sequence ID" value="NZ_LQWZ01000036.1"/>
</dbReference>
<dbReference type="CDD" id="cd08645">
    <property type="entry name" value="FMT_core_GART"/>
    <property type="match status" value="1"/>
</dbReference>
<comment type="catalytic activity">
    <reaction evidence="5 6">
        <text>N(1)-(5-phospho-beta-D-ribosyl)glycinamide + (6R)-10-formyltetrahydrofolate = N(2)-formyl-N(1)-(5-phospho-beta-D-ribosyl)glycinamide + (6S)-5,6,7,8-tetrahydrofolate + H(+)</text>
        <dbReference type="Rhea" id="RHEA:15053"/>
        <dbReference type="ChEBI" id="CHEBI:15378"/>
        <dbReference type="ChEBI" id="CHEBI:57453"/>
        <dbReference type="ChEBI" id="CHEBI:143788"/>
        <dbReference type="ChEBI" id="CHEBI:147286"/>
        <dbReference type="ChEBI" id="CHEBI:195366"/>
        <dbReference type="EC" id="2.1.2.2"/>
    </reaction>
</comment>
<dbReference type="UniPathway" id="UPA00074">
    <property type="reaction ID" value="UER00126"/>
</dbReference>
<feature type="domain" description="Formyl transferase N-terminal" evidence="7">
    <location>
        <begin position="3"/>
        <end position="182"/>
    </location>
</feature>
<accession>A0A177KJG4</accession>
<name>A0A177KJG4_9BACI</name>
<dbReference type="NCBIfam" id="TIGR00639">
    <property type="entry name" value="PurN"/>
    <property type="match status" value="1"/>
</dbReference>
<dbReference type="SUPFAM" id="SSF53328">
    <property type="entry name" value="Formyltransferase"/>
    <property type="match status" value="1"/>
</dbReference>
<dbReference type="EMBL" id="LQWZ01000036">
    <property type="protein sequence ID" value="OAH53267.1"/>
    <property type="molecule type" value="Genomic_DNA"/>
</dbReference>
<feature type="binding site" evidence="6">
    <location>
        <begin position="12"/>
        <end position="14"/>
    </location>
    <ligand>
        <name>N(1)-(5-phospho-beta-D-ribosyl)glycinamide</name>
        <dbReference type="ChEBI" id="CHEBI:143788"/>
    </ligand>
</feature>
<dbReference type="PANTHER" id="PTHR43369">
    <property type="entry name" value="PHOSPHORIBOSYLGLYCINAMIDE FORMYLTRANSFERASE"/>
    <property type="match status" value="1"/>
</dbReference>
<dbReference type="PANTHER" id="PTHR43369:SF2">
    <property type="entry name" value="PHOSPHORIBOSYLGLYCINAMIDE FORMYLTRANSFERASE"/>
    <property type="match status" value="1"/>
</dbReference>
<organism evidence="8 9">
    <name type="scientific">Domibacillus aminovorans</name>
    <dbReference type="NCBI Taxonomy" id="29332"/>
    <lineage>
        <taxon>Bacteria</taxon>
        <taxon>Bacillati</taxon>
        <taxon>Bacillota</taxon>
        <taxon>Bacilli</taxon>
        <taxon>Bacillales</taxon>
        <taxon>Bacillaceae</taxon>
        <taxon>Domibacillus</taxon>
    </lineage>
</organism>
<dbReference type="GO" id="GO:0004644">
    <property type="term" value="F:phosphoribosylglycinamide formyltransferase activity"/>
    <property type="evidence" value="ECO:0007669"/>
    <property type="project" value="UniProtKB-UniRule"/>
</dbReference>
<dbReference type="InterPro" id="IPR002376">
    <property type="entry name" value="Formyl_transf_N"/>
</dbReference>
<dbReference type="OrthoDB" id="9806170at2"/>
<comment type="pathway">
    <text evidence="1 6">Purine metabolism; IMP biosynthesis via de novo pathway; N(2)-formyl-N(1)-(5-phospho-D-ribosyl)glycinamide from N(1)-(5-phospho-D-ribosyl)glycinamide (10-formyl THF route): step 1/1.</text>
</comment>
<keyword evidence="2 6" id="KW-0808">Transferase</keyword>
<dbReference type="GO" id="GO:0005829">
    <property type="term" value="C:cytosol"/>
    <property type="evidence" value="ECO:0007669"/>
    <property type="project" value="TreeGrafter"/>
</dbReference>
<dbReference type="EC" id="2.1.2.2" evidence="6"/>
<dbReference type="Gene3D" id="3.40.50.170">
    <property type="entry name" value="Formyl transferase, N-terminal domain"/>
    <property type="match status" value="1"/>
</dbReference>
<dbReference type="InterPro" id="IPR004607">
    <property type="entry name" value="GART"/>
</dbReference>
<feature type="binding site" evidence="6">
    <location>
        <begin position="90"/>
        <end position="93"/>
    </location>
    <ligand>
        <name>(6R)-10-formyltetrahydrofolate</name>
        <dbReference type="ChEBI" id="CHEBI:195366"/>
    </ligand>
</feature>
<evidence type="ECO:0000256" key="3">
    <source>
        <dbReference type="ARBA" id="ARBA00022755"/>
    </source>
</evidence>
<dbReference type="Proteomes" id="UP000077271">
    <property type="component" value="Unassembled WGS sequence"/>
</dbReference>
<evidence type="ECO:0000256" key="1">
    <source>
        <dbReference type="ARBA" id="ARBA00005054"/>
    </source>
</evidence>
<dbReference type="InterPro" id="IPR036477">
    <property type="entry name" value="Formyl_transf_N_sf"/>
</dbReference>
<feature type="binding site" evidence="6">
    <location>
        <position position="107"/>
    </location>
    <ligand>
        <name>(6R)-10-formyltetrahydrofolate</name>
        <dbReference type="ChEBI" id="CHEBI:195366"/>
    </ligand>
</feature>
<comment type="caution">
    <text evidence="8">The sequence shown here is derived from an EMBL/GenBank/DDBJ whole genome shotgun (WGS) entry which is preliminary data.</text>
</comment>
<dbReference type="AlphaFoldDB" id="A0A177KJG4"/>
<feature type="binding site" evidence="6">
    <location>
        <position position="65"/>
    </location>
    <ligand>
        <name>(6R)-10-formyltetrahydrofolate</name>
        <dbReference type="ChEBI" id="CHEBI:195366"/>
    </ligand>
</feature>
<evidence type="ECO:0000256" key="2">
    <source>
        <dbReference type="ARBA" id="ARBA00022679"/>
    </source>
</evidence>
<keyword evidence="3 6" id="KW-0658">Purine biosynthesis</keyword>
<dbReference type="HAMAP" id="MF_01930">
    <property type="entry name" value="PurN"/>
    <property type="match status" value="1"/>
</dbReference>
<sequence>MTKIALFASGSGSNVQAIAEAVQAGSVPAEIVLIVCDKPEAFVLERADKLGIPTFAFLPREYESKEAFETDIVSRLRAAGAEYVFLAGYMRLIGPTLLEAYRNRIVNIHPSLLPAFPGKDAIGQAFDAGVKISGVTVHFVDEGMDTGPIIDQECVRVDSGMTRDDLQKAIQRIEHSLYPSVITNLLNGNREDYNR</sequence>
<gene>
    <name evidence="6" type="primary">purN</name>
    <name evidence="8" type="ORF">AWH48_13030</name>
</gene>
<reference evidence="8 9" key="1">
    <citation type="submission" date="2016-01" db="EMBL/GenBank/DDBJ databases">
        <title>Investigation of taxonomic status of Bacillus aminovorans.</title>
        <authorList>
            <person name="Verma A."/>
            <person name="Pal Y."/>
            <person name="Krishnamurthi S."/>
        </authorList>
    </citation>
    <scope>NUCLEOTIDE SEQUENCE [LARGE SCALE GENOMIC DNA]</scope>
    <source>
        <strain evidence="8 9">DSM 4337</strain>
    </source>
</reference>
<dbReference type="InterPro" id="IPR001555">
    <property type="entry name" value="GART_AS"/>
</dbReference>
<evidence type="ECO:0000256" key="4">
    <source>
        <dbReference type="ARBA" id="ARBA00038440"/>
    </source>
</evidence>
<comment type="function">
    <text evidence="6">Catalyzes the transfer of a formyl group from 10-formyltetrahydrofolate to 5-phospho-ribosyl-glycinamide (GAR), producing 5-phospho-ribosyl-N-formylglycinamide (FGAR) and tetrahydrofolate.</text>
</comment>
<protein>
    <recommendedName>
        <fullName evidence="6">Phosphoribosylglycinamide formyltransferase</fullName>
        <ecNumber evidence="6">2.1.2.2</ecNumber>
    </recommendedName>
    <alternativeName>
        <fullName evidence="6">5'-phosphoribosylglycinamide transformylase</fullName>
    </alternativeName>
    <alternativeName>
        <fullName evidence="6">GAR transformylase</fullName>
        <shortName evidence="6">GART</shortName>
    </alternativeName>
</protein>
<evidence type="ECO:0000313" key="8">
    <source>
        <dbReference type="EMBL" id="OAH53267.1"/>
    </source>
</evidence>
<evidence type="ECO:0000256" key="5">
    <source>
        <dbReference type="ARBA" id="ARBA00047664"/>
    </source>
</evidence>
<dbReference type="GO" id="GO:0006189">
    <property type="term" value="P:'de novo' IMP biosynthetic process"/>
    <property type="evidence" value="ECO:0007669"/>
    <property type="project" value="UniProtKB-UniRule"/>
</dbReference>
<comment type="similarity">
    <text evidence="4 6">Belongs to the GART family.</text>
</comment>
<evidence type="ECO:0000313" key="9">
    <source>
        <dbReference type="Proteomes" id="UP000077271"/>
    </source>
</evidence>
<evidence type="ECO:0000256" key="6">
    <source>
        <dbReference type="HAMAP-Rule" id="MF_01930"/>
    </source>
</evidence>
<dbReference type="FunFam" id="3.40.50.170:FF:000007">
    <property type="entry name" value="Phosphoribosylglycinamide formyltransferase"/>
    <property type="match status" value="1"/>
</dbReference>